<evidence type="ECO:0000256" key="3">
    <source>
        <dbReference type="ARBA" id="ARBA00023303"/>
    </source>
</evidence>
<evidence type="ECO:0008006" key="9">
    <source>
        <dbReference type="Google" id="ProtNLM"/>
    </source>
</evidence>
<keyword evidence="3" id="KW-0407">Ion channel</keyword>
<evidence type="ECO:0000313" key="7">
    <source>
        <dbReference type="EMBL" id="KAB2017820.1"/>
    </source>
</evidence>
<dbReference type="OrthoDB" id="1689567at2759"/>
<feature type="domain" description="CSC1/OSCA1-like cytosolic" evidence="6">
    <location>
        <begin position="114"/>
        <end position="279"/>
    </location>
</feature>
<proteinExistence type="predicted"/>
<feature type="domain" description="CSC1/OSCA1-like 7TM region" evidence="5">
    <location>
        <begin position="495"/>
        <end position="533"/>
    </location>
</feature>
<dbReference type="GO" id="GO:0005227">
    <property type="term" value="F:calcium-activated cation channel activity"/>
    <property type="evidence" value="ECO:0007669"/>
    <property type="project" value="InterPro"/>
</dbReference>
<evidence type="ECO:0000256" key="4">
    <source>
        <dbReference type="SAM" id="Phobius"/>
    </source>
</evidence>
<dbReference type="EMBL" id="CM018222">
    <property type="protein sequence ID" value="KAB2017820.1"/>
    <property type="molecule type" value="Genomic_DNA"/>
</dbReference>
<name>A0A5J5QHX0_GOSBA</name>
<dbReference type="AlphaFoldDB" id="A0A5J5QHX0"/>
<keyword evidence="4" id="KW-0812">Transmembrane</keyword>
<keyword evidence="4" id="KW-1133">Transmembrane helix</keyword>
<keyword evidence="4" id="KW-0472">Membrane</keyword>
<feature type="transmembrane region" description="Helical" evidence="4">
    <location>
        <begin position="292"/>
        <end position="316"/>
    </location>
</feature>
<sequence length="673" mass="77009">MATLSDIGVSALINILTAFALLLAFAVLRIQPVNGRVYLPKWYINGGRSSPRSGGNFVANFKIFVPITVVALLILIPVNVSSGTLFFLRKELEYDNVATMRLRFLASQRRRAEQFTVLVRNVPQISVNSISDSLDQFFKTSHPDTYLCYHISSAVYNAYKFAKLVRKRDRLQNWLDYNQLKFERHSEKRPTKKTGFLGLWGKRVDSIDFYKQQIKEFDKNMALERQKVLKDTKSILPVAFVSFKSRWGAAVCAQTQQSKNPTLWLANWAPEPRDIYWQNLAIPFLSLTIRKLIISLSVFALVFFYMIPIAFVQSLANLEGLERVAPFLRPVIELKFIKSFLQGFLPGLALKISLYILPTVLMIMSKIEGHIALSILERRASAKYYYFMLVNVFLGSIVTGTAFEQLHSFLHQSPTQLSSIRSIPRTIGVSIPMKATFFITFIMVDGWAGIAGEILRLKPLVIFHLKNMFLLKTESDREQAMDPGSVDSPETLRITIINVYNQQYESGAAFWPHVHSRIIASLVISQLLFLGLLSTKEAANSTPLLAILPILTLSFNQYCKHRFEPAFRRYHSSSFFVVIMQKAMKKDIMDQTTEPDINLKTFLADAYLHPIFRSFEEEELVEVRVDKVRVDKNQSYGDNDVYHHGFPPQYAYSFSSPTHYGYHYEAEPGNSRD</sequence>
<dbReference type="Pfam" id="PF14703">
    <property type="entry name" value="PHM7_cyt"/>
    <property type="match status" value="1"/>
</dbReference>
<dbReference type="PANTHER" id="PTHR13018:SF98">
    <property type="entry name" value="TO DEHYDRATION PROTEIN, PUTATIVE, EXPRESSED-RELATED"/>
    <property type="match status" value="1"/>
</dbReference>
<feature type="transmembrane region" description="Helical" evidence="4">
    <location>
        <begin position="384"/>
        <end position="403"/>
    </location>
</feature>
<dbReference type="InterPro" id="IPR045122">
    <property type="entry name" value="Csc1-like"/>
</dbReference>
<dbReference type="Pfam" id="PF02714">
    <property type="entry name" value="RSN1_7TM"/>
    <property type="match status" value="2"/>
</dbReference>
<dbReference type="PANTHER" id="PTHR13018">
    <property type="entry name" value="PROBABLE MEMBRANE PROTEIN DUF221-RELATED"/>
    <property type="match status" value="1"/>
</dbReference>
<evidence type="ECO:0000259" key="5">
    <source>
        <dbReference type="Pfam" id="PF02714"/>
    </source>
</evidence>
<keyword evidence="1" id="KW-0106">Calcium</keyword>
<evidence type="ECO:0000313" key="8">
    <source>
        <dbReference type="Proteomes" id="UP000327439"/>
    </source>
</evidence>
<feature type="transmembrane region" description="Helical" evidence="4">
    <location>
        <begin position="7"/>
        <end position="30"/>
    </location>
</feature>
<dbReference type="InterPro" id="IPR003864">
    <property type="entry name" value="CSC1/OSCA1-like_7TM"/>
</dbReference>
<evidence type="ECO:0000259" key="6">
    <source>
        <dbReference type="Pfam" id="PF14703"/>
    </source>
</evidence>
<protein>
    <recommendedName>
        <fullName evidence="9">CSC1/OSCA1-like 7TM region domain-containing protein</fullName>
    </recommendedName>
</protein>
<keyword evidence="2" id="KW-0813">Transport</keyword>
<gene>
    <name evidence="7" type="ORF">ES319_D08G187900v1</name>
</gene>
<dbReference type="GO" id="GO:0005886">
    <property type="term" value="C:plasma membrane"/>
    <property type="evidence" value="ECO:0007669"/>
    <property type="project" value="TreeGrafter"/>
</dbReference>
<keyword evidence="8" id="KW-1185">Reference proteome</keyword>
<reference evidence="8" key="1">
    <citation type="journal article" date="2020" name="Nat. Genet.">
        <title>Genomic diversifications of five Gossypium allopolyploid species and their impact on cotton improvement.</title>
        <authorList>
            <person name="Chen Z.J."/>
            <person name="Sreedasyam A."/>
            <person name="Ando A."/>
            <person name="Song Q."/>
            <person name="De Santiago L.M."/>
            <person name="Hulse-Kemp A.M."/>
            <person name="Ding M."/>
            <person name="Ye W."/>
            <person name="Kirkbride R.C."/>
            <person name="Jenkins J."/>
            <person name="Plott C."/>
            <person name="Lovell J."/>
            <person name="Lin Y.M."/>
            <person name="Vaughn R."/>
            <person name="Liu B."/>
            <person name="Simpson S."/>
            <person name="Scheffler B.E."/>
            <person name="Wen L."/>
            <person name="Saski C.A."/>
            <person name="Grover C.E."/>
            <person name="Hu G."/>
            <person name="Conover J.L."/>
            <person name="Carlson J.W."/>
            <person name="Shu S."/>
            <person name="Boston L.B."/>
            <person name="Williams M."/>
            <person name="Peterson D.G."/>
            <person name="McGee K."/>
            <person name="Jones D.C."/>
            <person name="Wendel J.F."/>
            <person name="Stelly D.M."/>
            <person name="Grimwood J."/>
            <person name="Schmutz J."/>
        </authorList>
    </citation>
    <scope>NUCLEOTIDE SEQUENCE [LARGE SCALE GENOMIC DNA]</scope>
    <source>
        <strain evidence="8">cv. 3-79</strain>
    </source>
</reference>
<keyword evidence="2" id="KW-0406">Ion transport</keyword>
<dbReference type="Proteomes" id="UP000327439">
    <property type="component" value="Chromosome D08"/>
</dbReference>
<accession>A0A5J5QHX0</accession>
<feature type="domain" description="CSC1/OSCA1-like 7TM region" evidence="5">
    <location>
        <begin position="290"/>
        <end position="486"/>
    </location>
</feature>
<evidence type="ECO:0000256" key="1">
    <source>
        <dbReference type="ARBA" id="ARBA00022837"/>
    </source>
</evidence>
<organism evidence="7 8">
    <name type="scientific">Gossypium barbadense</name>
    <name type="common">Sea Island cotton</name>
    <name type="synonym">Hibiscus barbadensis</name>
    <dbReference type="NCBI Taxonomy" id="3634"/>
    <lineage>
        <taxon>Eukaryota</taxon>
        <taxon>Viridiplantae</taxon>
        <taxon>Streptophyta</taxon>
        <taxon>Embryophyta</taxon>
        <taxon>Tracheophyta</taxon>
        <taxon>Spermatophyta</taxon>
        <taxon>Magnoliopsida</taxon>
        <taxon>eudicotyledons</taxon>
        <taxon>Gunneridae</taxon>
        <taxon>Pentapetalae</taxon>
        <taxon>rosids</taxon>
        <taxon>malvids</taxon>
        <taxon>Malvales</taxon>
        <taxon>Malvaceae</taxon>
        <taxon>Malvoideae</taxon>
        <taxon>Gossypium</taxon>
    </lineage>
</organism>
<feature type="transmembrane region" description="Helical" evidence="4">
    <location>
        <begin position="63"/>
        <end position="88"/>
    </location>
</feature>
<evidence type="ECO:0000256" key="2">
    <source>
        <dbReference type="ARBA" id="ARBA00023065"/>
    </source>
</evidence>
<feature type="transmembrane region" description="Helical" evidence="4">
    <location>
        <begin position="336"/>
        <end position="363"/>
    </location>
</feature>
<dbReference type="InterPro" id="IPR027815">
    <property type="entry name" value="CSC1/OSCA1-like_cyt"/>
</dbReference>